<keyword evidence="4" id="KW-0539">Nucleus</keyword>
<dbReference type="InterPro" id="IPR003195">
    <property type="entry name" value="TFIID_TAF13"/>
</dbReference>
<evidence type="ECO:0000256" key="2">
    <source>
        <dbReference type="ARBA" id="ARBA00023015"/>
    </source>
</evidence>
<dbReference type="Pfam" id="PF02269">
    <property type="entry name" value="TFIID-18kDa"/>
    <property type="match status" value="1"/>
</dbReference>
<reference evidence="8 9" key="1">
    <citation type="submission" date="2016-07" db="EMBL/GenBank/DDBJ databases">
        <title>Pervasive Adenine N6-methylation of Active Genes in Fungi.</title>
        <authorList>
            <consortium name="DOE Joint Genome Institute"/>
            <person name="Mondo S.J."/>
            <person name="Dannebaum R.O."/>
            <person name="Kuo R.C."/>
            <person name="Labutti K."/>
            <person name="Haridas S."/>
            <person name="Kuo A."/>
            <person name="Salamov A."/>
            <person name="Ahrendt S.R."/>
            <person name="Lipzen A."/>
            <person name="Sullivan W."/>
            <person name="Andreopoulos W.B."/>
            <person name="Clum A."/>
            <person name="Lindquist E."/>
            <person name="Daum C."/>
            <person name="Ramamoorthy G.K."/>
            <person name="Gryganskyi A."/>
            <person name="Culley D."/>
            <person name="Magnuson J.K."/>
            <person name="James T.Y."/>
            <person name="O'Malley M.A."/>
            <person name="Stajich J.E."/>
            <person name="Spatafora J.W."/>
            <person name="Visel A."/>
            <person name="Grigoriev I.V."/>
        </authorList>
    </citation>
    <scope>NUCLEOTIDE SEQUENCE [LARGE SCALE GENOMIC DNA]</scope>
    <source>
        <strain evidence="8 9">PL171</strain>
    </source>
</reference>
<gene>
    <name evidence="8" type="ORF">BCR44DRAFT_44936</name>
</gene>
<dbReference type="Proteomes" id="UP000193411">
    <property type="component" value="Unassembled WGS sequence"/>
</dbReference>
<comment type="caution">
    <text evidence="8">The sequence shown here is derived from an EMBL/GenBank/DDBJ whole genome shotgun (WGS) entry which is preliminary data.</text>
</comment>
<keyword evidence="3" id="KW-0804">Transcription</keyword>
<protein>
    <recommendedName>
        <fullName evidence="6">Transcription initiation factor TFIID subunit 13</fullName>
    </recommendedName>
</protein>
<dbReference type="EMBL" id="MCFL01000004">
    <property type="protein sequence ID" value="ORZ39976.1"/>
    <property type="molecule type" value="Genomic_DNA"/>
</dbReference>
<comment type="subcellular location">
    <subcellularLocation>
        <location evidence="1">Nucleus</location>
    </subcellularLocation>
</comment>
<organism evidence="8 9">
    <name type="scientific">Catenaria anguillulae PL171</name>
    <dbReference type="NCBI Taxonomy" id="765915"/>
    <lineage>
        <taxon>Eukaryota</taxon>
        <taxon>Fungi</taxon>
        <taxon>Fungi incertae sedis</taxon>
        <taxon>Blastocladiomycota</taxon>
        <taxon>Blastocladiomycetes</taxon>
        <taxon>Blastocladiales</taxon>
        <taxon>Catenariaceae</taxon>
        <taxon>Catenaria</taxon>
    </lineage>
</organism>
<evidence type="ECO:0000256" key="6">
    <source>
        <dbReference type="ARBA" id="ARBA00040136"/>
    </source>
</evidence>
<feature type="region of interest" description="Disordered" evidence="7">
    <location>
        <begin position="205"/>
        <end position="299"/>
    </location>
</feature>
<sequence length="311" mass="32290">MERTASKKTAGKANSKADAADSGGRGKKGGDTGRQSRAEIVSKYKGTFNDELSEMLYSHGDPKDVPPDPATLDLLDDMLLEFLYDTAQHAHRYAPAKSRIKVDDLRMTFRHDPNLLGRMEEILEKDKKIHNARKSMVTNSDLASLALLAEEHGGLDEGGDGGGEPMGGADEEQLNRMLGAFSGAGAGLDALLGGSGLRGLSALGKEDEEVDLSEPSAASAKQRKRKAAAAGDKEPGSQPKKSRTTSPQKKPAATAAAAGASKVVSGETAGSHTAGSDLDGDGDDDMEDVGAKEPAPPAILDPVLAAILGGF</sequence>
<comment type="similarity">
    <text evidence="5">Belongs to the TAF13 family.</text>
</comment>
<dbReference type="GO" id="GO:0051123">
    <property type="term" value="P:RNA polymerase II preinitiation complex assembly"/>
    <property type="evidence" value="ECO:0007669"/>
    <property type="project" value="TreeGrafter"/>
</dbReference>
<dbReference type="PANTHER" id="PTHR11380:SF5">
    <property type="entry name" value="TRANSCRIPTION INITIATION FACTOR TFIID SUBUNIT 13"/>
    <property type="match status" value="1"/>
</dbReference>
<dbReference type="OrthoDB" id="10266074at2759"/>
<keyword evidence="9" id="KW-1185">Reference proteome</keyword>
<dbReference type="InterPro" id="IPR009072">
    <property type="entry name" value="Histone-fold"/>
</dbReference>
<dbReference type="PANTHER" id="PTHR11380">
    <property type="entry name" value="TRANSCRIPTION INITIATION FACTOR TFIID/SUPT3-RELATED"/>
    <property type="match status" value="1"/>
</dbReference>
<evidence type="ECO:0000256" key="5">
    <source>
        <dbReference type="ARBA" id="ARBA00038392"/>
    </source>
</evidence>
<feature type="region of interest" description="Disordered" evidence="7">
    <location>
        <begin position="1"/>
        <end position="38"/>
    </location>
</feature>
<proteinExistence type="inferred from homology"/>
<dbReference type="GO" id="GO:0005669">
    <property type="term" value="C:transcription factor TFIID complex"/>
    <property type="evidence" value="ECO:0007669"/>
    <property type="project" value="TreeGrafter"/>
</dbReference>
<evidence type="ECO:0000313" key="9">
    <source>
        <dbReference type="Proteomes" id="UP000193411"/>
    </source>
</evidence>
<accession>A0A1Y2HZD7</accession>
<dbReference type="STRING" id="765915.A0A1Y2HZD7"/>
<name>A0A1Y2HZD7_9FUNG</name>
<dbReference type="Gene3D" id="1.10.20.10">
    <property type="entry name" value="Histone, subunit A"/>
    <property type="match status" value="1"/>
</dbReference>
<feature type="compositionally biased region" description="Acidic residues" evidence="7">
    <location>
        <begin position="278"/>
        <end position="288"/>
    </location>
</feature>
<evidence type="ECO:0000256" key="1">
    <source>
        <dbReference type="ARBA" id="ARBA00004123"/>
    </source>
</evidence>
<keyword evidence="2" id="KW-0805">Transcription regulation</keyword>
<feature type="compositionally biased region" description="Basic and acidic residues" evidence="7">
    <location>
        <begin position="28"/>
        <end position="38"/>
    </location>
</feature>
<dbReference type="AlphaFoldDB" id="A0A1Y2HZD7"/>
<evidence type="ECO:0000256" key="7">
    <source>
        <dbReference type="SAM" id="MobiDB-lite"/>
    </source>
</evidence>
<dbReference type="GO" id="GO:0046982">
    <property type="term" value="F:protein heterodimerization activity"/>
    <property type="evidence" value="ECO:0007669"/>
    <property type="project" value="InterPro"/>
</dbReference>
<evidence type="ECO:0000313" key="8">
    <source>
        <dbReference type="EMBL" id="ORZ39976.1"/>
    </source>
</evidence>
<evidence type="ECO:0000256" key="4">
    <source>
        <dbReference type="ARBA" id="ARBA00023242"/>
    </source>
</evidence>
<evidence type="ECO:0000256" key="3">
    <source>
        <dbReference type="ARBA" id="ARBA00023163"/>
    </source>
</evidence>